<name>A0AA36CM06_9BILA</name>
<organism evidence="2 3">
    <name type="scientific">Mesorhabditis spiculigera</name>
    <dbReference type="NCBI Taxonomy" id="96644"/>
    <lineage>
        <taxon>Eukaryota</taxon>
        <taxon>Metazoa</taxon>
        <taxon>Ecdysozoa</taxon>
        <taxon>Nematoda</taxon>
        <taxon>Chromadorea</taxon>
        <taxon>Rhabditida</taxon>
        <taxon>Rhabditina</taxon>
        <taxon>Rhabditomorpha</taxon>
        <taxon>Rhabditoidea</taxon>
        <taxon>Rhabditidae</taxon>
        <taxon>Mesorhabditinae</taxon>
        <taxon>Mesorhabditis</taxon>
    </lineage>
</organism>
<comment type="caution">
    <text evidence="2">The sequence shown here is derived from an EMBL/GenBank/DDBJ whole genome shotgun (WGS) entry which is preliminary data.</text>
</comment>
<dbReference type="Proteomes" id="UP001177023">
    <property type="component" value="Unassembled WGS sequence"/>
</dbReference>
<protein>
    <recommendedName>
        <fullName evidence="4">Protein quiver</fullName>
    </recommendedName>
</protein>
<feature type="signal peptide" evidence="1">
    <location>
        <begin position="1"/>
        <end position="21"/>
    </location>
</feature>
<feature type="chain" id="PRO_5041280263" description="Protein quiver" evidence="1">
    <location>
        <begin position="22"/>
        <end position="129"/>
    </location>
</feature>
<reference evidence="2" key="1">
    <citation type="submission" date="2023-06" db="EMBL/GenBank/DDBJ databases">
        <authorList>
            <person name="Delattre M."/>
        </authorList>
    </citation>
    <scope>NUCLEOTIDE SEQUENCE</scope>
    <source>
        <strain evidence="2">AF72</strain>
    </source>
</reference>
<keyword evidence="3" id="KW-1185">Reference proteome</keyword>
<evidence type="ECO:0008006" key="4">
    <source>
        <dbReference type="Google" id="ProtNLM"/>
    </source>
</evidence>
<proteinExistence type="predicted"/>
<sequence length="129" mass="13797">MLPVKASLLFLLPIFALNASAKKCYSCRWATTHKDNPWKNQTGVVTGPMEYIASCQKPTSDTPTCESNGACMSVTSSIEMGGDTLRGCLTPEASRPPTPGNDGTVEDQCVKVMGLAEMCVCTKDRCNGK</sequence>
<keyword evidence="1" id="KW-0732">Signal</keyword>
<dbReference type="AlphaFoldDB" id="A0AA36CM06"/>
<dbReference type="EMBL" id="CATQJA010002475">
    <property type="protein sequence ID" value="CAJ0570797.1"/>
    <property type="molecule type" value="Genomic_DNA"/>
</dbReference>
<evidence type="ECO:0000256" key="1">
    <source>
        <dbReference type="SAM" id="SignalP"/>
    </source>
</evidence>
<evidence type="ECO:0000313" key="2">
    <source>
        <dbReference type="EMBL" id="CAJ0570797.1"/>
    </source>
</evidence>
<accession>A0AA36CM06</accession>
<evidence type="ECO:0000313" key="3">
    <source>
        <dbReference type="Proteomes" id="UP001177023"/>
    </source>
</evidence>
<gene>
    <name evidence="2" type="ORF">MSPICULIGERA_LOCUS9233</name>
</gene>
<feature type="non-terminal residue" evidence="2">
    <location>
        <position position="129"/>
    </location>
</feature>